<keyword evidence="3" id="KW-1185">Reference proteome</keyword>
<sequence length="170" mass="18840">MIRRRDLRGRPFDLGMSLQAGYAHIAKFSSIVRFPQPFLPKALPLPKHQLPARPPAEVCVRASAVAPSVTSPTSQKSHRLHFDTMPAMSAHAEHAEQLGKFPENRASPSPTSDLAPSRDVHDDLDGSTDAPFCPDASRYISSPSVSNPDEIWQEFVSKRRTNKVAFRSTR</sequence>
<evidence type="ECO:0000313" key="3">
    <source>
        <dbReference type="Proteomes" id="UP000234585"/>
    </source>
</evidence>
<feature type="region of interest" description="Disordered" evidence="1">
    <location>
        <begin position="86"/>
        <end position="146"/>
    </location>
</feature>
<dbReference type="Proteomes" id="UP000234585">
    <property type="component" value="Unassembled WGS sequence"/>
</dbReference>
<gene>
    <name evidence="2" type="ORF">BDW47DRAFT_113620</name>
</gene>
<dbReference type="GeneID" id="36521620"/>
<accession>A0A2I2EZ29</accession>
<name>A0A2I2EZ29_ASPCN</name>
<dbReference type="EMBL" id="KZ559200">
    <property type="protein sequence ID" value="PLB33626.1"/>
    <property type="molecule type" value="Genomic_DNA"/>
</dbReference>
<proteinExistence type="predicted"/>
<dbReference type="STRING" id="41067.A0A2I2EZ29"/>
<dbReference type="AlphaFoldDB" id="A0A2I2EZ29"/>
<dbReference type="OrthoDB" id="2143914at2759"/>
<evidence type="ECO:0000313" key="2">
    <source>
        <dbReference type="EMBL" id="PLB33626.1"/>
    </source>
</evidence>
<dbReference type="RefSeq" id="XP_024667638.1">
    <property type="nucleotide sequence ID" value="XM_024814460.1"/>
</dbReference>
<reference evidence="2 3" key="1">
    <citation type="submission" date="2017-12" db="EMBL/GenBank/DDBJ databases">
        <authorList>
            <consortium name="DOE Joint Genome Institute"/>
            <person name="Haridas S."/>
            <person name="Kjaerbolling I."/>
            <person name="Vesth T.C."/>
            <person name="Frisvad J.C."/>
            <person name="Nybo J.L."/>
            <person name="Theobald S."/>
            <person name="Kuo A."/>
            <person name="Bowyer P."/>
            <person name="Matsuda Y."/>
            <person name="Mondo S."/>
            <person name="Lyhne E.K."/>
            <person name="Kogle M.E."/>
            <person name="Clum A."/>
            <person name="Lipzen A."/>
            <person name="Salamov A."/>
            <person name="Ngan C.Y."/>
            <person name="Daum C."/>
            <person name="Chiniquy J."/>
            <person name="Barry K."/>
            <person name="LaButti K."/>
            <person name="Simmons B.A."/>
            <person name="Magnuson J.K."/>
            <person name="Mortensen U.H."/>
            <person name="Larsen T.O."/>
            <person name="Grigoriev I.V."/>
            <person name="Baker S.E."/>
            <person name="Andersen M.R."/>
            <person name="Nordberg H.P."/>
            <person name="Cantor M.N."/>
            <person name="Hua S.X."/>
        </authorList>
    </citation>
    <scope>NUCLEOTIDE SEQUENCE [LARGE SCALE GENOMIC DNA]</scope>
    <source>
        <strain evidence="2 3">CBS 102.13</strain>
    </source>
</reference>
<protein>
    <submittedName>
        <fullName evidence="2">Uncharacterized protein</fullName>
    </submittedName>
</protein>
<evidence type="ECO:0000256" key="1">
    <source>
        <dbReference type="SAM" id="MobiDB-lite"/>
    </source>
</evidence>
<organism evidence="2 3">
    <name type="scientific">Aspergillus candidus</name>
    <dbReference type="NCBI Taxonomy" id="41067"/>
    <lineage>
        <taxon>Eukaryota</taxon>
        <taxon>Fungi</taxon>
        <taxon>Dikarya</taxon>
        <taxon>Ascomycota</taxon>
        <taxon>Pezizomycotina</taxon>
        <taxon>Eurotiomycetes</taxon>
        <taxon>Eurotiomycetidae</taxon>
        <taxon>Eurotiales</taxon>
        <taxon>Aspergillaceae</taxon>
        <taxon>Aspergillus</taxon>
        <taxon>Aspergillus subgen. Circumdati</taxon>
    </lineage>
</organism>